<proteinExistence type="predicted"/>
<protein>
    <submittedName>
        <fullName evidence="1">tRNA-specific 2-thiouridylase mnmA 2</fullName>
    </submittedName>
</protein>
<sequence length="112" mass="12726">MNVELSAKKYADKLWERCNVLFKSEWVRSVQNGSVFTQIDQNDGKPIALAEPLEIVWINPLYPSMAFDHLRLSIETPTMKINVPSVGYLIIRGGNIIGNNCKDKDDPIYEEA</sequence>
<dbReference type="AlphaFoldDB" id="A0A0A9ZAH3"/>
<accession>A0A0A9ZAH3</accession>
<gene>
    <name evidence="1" type="primary">mnmA2</name>
    <name evidence="1" type="ORF">CM83_3243</name>
</gene>
<evidence type="ECO:0000313" key="1">
    <source>
        <dbReference type="EMBL" id="JAG40353.1"/>
    </source>
</evidence>
<reference evidence="1" key="2">
    <citation type="submission" date="2014-07" db="EMBL/GenBank/DDBJ databases">
        <authorList>
            <person name="Hull J."/>
        </authorList>
    </citation>
    <scope>NUCLEOTIDE SEQUENCE</scope>
</reference>
<organism evidence="1">
    <name type="scientific">Lygus hesperus</name>
    <name type="common">Western plant bug</name>
    <dbReference type="NCBI Taxonomy" id="30085"/>
    <lineage>
        <taxon>Eukaryota</taxon>
        <taxon>Metazoa</taxon>
        <taxon>Ecdysozoa</taxon>
        <taxon>Arthropoda</taxon>
        <taxon>Hexapoda</taxon>
        <taxon>Insecta</taxon>
        <taxon>Pterygota</taxon>
        <taxon>Neoptera</taxon>
        <taxon>Paraneoptera</taxon>
        <taxon>Hemiptera</taxon>
        <taxon>Heteroptera</taxon>
        <taxon>Panheteroptera</taxon>
        <taxon>Cimicomorpha</taxon>
        <taxon>Miridae</taxon>
        <taxon>Mirini</taxon>
        <taxon>Lygus</taxon>
    </lineage>
</organism>
<reference evidence="1" key="1">
    <citation type="journal article" date="2014" name="PLoS ONE">
        <title>Transcriptome-Based Identification of ABC Transporters in the Western Tarnished Plant Bug Lygus hesperus.</title>
        <authorList>
            <person name="Hull J.J."/>
            <person name="Chaney K."/>
            <person name="Geib S.M."/>
            <person name="Fabrick J.A."/>
            <person name="Brent C.S."/>
            <person name="Walsh D."/>
            <person name="Lavine L.C."/>
        </authorList>
    </citation>
    <scope>NUCLEOTIDE SEQUENCE</scope>
</reference>
<name>A0A0A9ZAH3_LYGHE</name>
<dbReference type="EMBL" id="GBHO01003251">
    <property type="protein sequence ID" value="JAG40353.1"/>
    <property type="molecule type" value="Transcribed_RNA"/>
</dbReference>